<evidence type="ECO:0000256" key="3">
    <source>
        <dbReference type="ARBA" id="ARBA00022670"/>
    </source>
</evidence>
<organism evidence="7 8">
    <name type="scientific">Rhizobium straminoryzae</name>
    <dbReference type="NCBI Taxonomy" id="1387186"/>
    <lineage>
        <taxon>Bacteria</taxon>
        <taxon>Pseudomonadati</taxon>
        <taxon>Pseudomonadota</taxon>
        <taxon>Alphaproteobacteria</taxon>
        <taxon>Hyphomicrobiales</taxon>
        <taxon>Rhizobiaceae</taxon>
        <taxon>Rhizobium/Agrobacterium group</taxon>
        <taxon>Rhizobium</taxon>
    </lineage>
</organism>
<keyword evidence="2 7" id="KW-0031">Aminopeptidase</keyword>
<dbReference type="Pfam" id="PF00883">
    <property type="entry name" value="Peptidase_M17"/>
    <property type="match status" value="1"/>
</dbReference>
<dbReference type="GO" id="GO:0030145">
    <property type="term" value="F:manganese ion binding"/>
    <property type="evidence" value="ECO:0007669"/>
    <property type="project" value="InterPro"/>
</dbReference>
<feature type="domain" description="Cytosol aminopeptidase" evidence="6">
    <location>
        <begin position="309"/>
        <end position="316"/>
    </location>
</feature>
<proteinExistence type="inferred from homology"/>
<dbReference type="SUPFAM" id="SSF53187">
    <property type="entry name" value="Zn-dependent exopeptidases"/>
    <property type="match status" value="1"/>
</dbReference>
<keyword evidence="5" id="KW-0464">Manganese</keyword>
<evidence type="ECO:0000313" key="8">
    <source>
        <dbReference type="Proteomes" id="UP000316801"/>
    </source>
</evidence>
<keyword evidence="8" id="KW-1185">Reference proteome</keyword>
<keyword evidence="4" id="KW-0378">Hydrolase</keyword>
<evidence type="ECO:0000256" key="4">
    <source>
        <dbReference type="ARBA" id="ARBA00022801"/>
    </source>
</evidence>
<accession>A0A549SZI7</accession>
<sequence>MATYQFLERPSPFVSGNSEALIVHALTPAELEEGRPSAAAVAFARSAGFKAEAVSLLLLQGADGAVAGALFGLGAEPDPFITAKLARALPPGAWRIEATALAPEQVALGFGLGGYSFDTYRTPKPIEAFLALPDGVDADALNRQLAAVFLARDLVNTPTNDMGPERLEAVFRALGSHYGATVSSIVGEDLLTANFPLVHTVGRASAEAPRLLEMRWGRTGARKVTLVGKGVCFDTGGLDIKPPSSMLLMKKDMGGAANVLALALMIMDAGLDLDLRVLVPAVENSISASAFRPGDIYRSRKGLTVQIDNTDAEGRLVLADALAYADEETPDLMIDMATLTGAARVALGPDVPPFFTDDEDLALALAAASRAESDPIWRLPLFKGYEKDLRTRVADLTNAPSGGMAGSITAALFLKRFVANAKSWAHFDIYAWSPAEKPQTPVGGEAQAIRALYRHIASLA</sequence>
<dbReference type="PANTHER" id="PTHR11963:SF20">
    <property type="entry name" value="PEPTIDASE B"/>
    <property type="match status" value="1"/>
</dbReference>
<evidence type="ECO:0000313" key="7">
    <source>
        <dbReference type="EMBL" id="TRL35052.1"/>
    </source>
</evidence>
<dbReference type="PANTHER" id="PTHR11963">
    <property type="entry name" value="LEUCINE AMINOPEPTIDASE-RELATED"/>
    <property type="match status" value="1"/>
</dbReference>
<comment type="similarity">
    <text evidence="1">Belongs to the peptidase M17 family.</text>
</comment>
<dbReference type="EMBL" id="VJMG01000070">
    <property type="protein sequence ID" value="TRL35052.1"/>
    <property type="molecule type" value="Genomic_DNA"/>
</dbReference>
<protein>
    <submittedName>
        <fullName evidence="7">Leucyl aminopeptidase family protein</fullName>
    </submittedName>
</protein>
<gene>
    <name evidence="7" type="ORF">FNA46_21205</name>
</gene>
<dbReference type="InterPro" id="IPR000819">
    <property type="entry name" value="Peptidase_M17_C"/>
</dbReference>
<dbReference type="GO" id="GO:0006508">
    <property type="term" value="P:proteolysis"/>
    <property type="evidence" value="ECO:0007669"/>
    <property type="project" value="UniProtKB-KW"/>
</dbReference>
<evidence type="ECO:0000256" key="5">
    <source>
        <dbReference type="ARBA" id="ARBA00023211"/>
    </source>
</evidence>
<dbReference type="CDD" id="cd00433">
    <property type="entry name" value="Peptidase_M17"/>
    <property type="match status" value="1"/>
</dbReference>
<dbReference type="Proteomes" id="UP000316801">
    <property type="component" value="Unassembled WGS sequence"/>
</dbReference>
<dbReference type="AlphaFoldDB" id="A0A549SZI7"/>
<comment type="caution">
    <text evidence="7">The sequence shown here is derived from an EMBL/GenBank/DDBJ whole genome shotgun (WGS) entry which is preliminary data.</text>
</comment>
<name>A0A549SZI7_9HYPH</name>
<dbReference type="GO" id="GO:0005737">
    <property type="term" value="C:cytoplasm"/>
    <property type="evidence" value="ECO:0007669"/>
    <property type="project" value="InterPro"/>
</dbReference>
<dbReference type="InterPro" id="IPR011356">
    <property type="entry name" value="Leucine_aapep/pepB"/>
</dbReference>
<dbReference type="InterPro" id="IPR048816">
    <property type="entry name" value="Peptidase_M17_N_1"/>
</dbReference>
<dbReference type="Gene3D" id="3.40.630.10">
    <property type="entry name" value="Zn peptidases"/>
    <property type="match status" value="1"/>
</dbReference>
<evidence type="ECO:0000259" key="6">
    <source>
        <dbReference type="PROSITE" id="PS00631"/>
    </source>
</evidence>
<dbReference type="Gene3D" id="3.40.220.10">
    <property type="entry name" value="Leucine Aminopeptidase, subunit E, domain 1"/>
    <property type="match status" value="1"/>
</dbReference>
<evidence type="ECO:0000256" key="2">
    <source>
        <dbReference type="ARBA" id="ARBA00022438"/>
    </source>
</evidence>
<dbReference type="InterPro" id="IPR043472">
    <property type="entry name" value="Macro_dom-like"/>
</dbReference>
<dbReference type="PROSITE" id="PS00631">
    <property type="entry name" value="CYTOSOL_AP"/>
    <property type="match status" value="1"/>
</dbReference>
<evidence type="ECO:0000256" key="1">
    <source>
        <dbReference type="ARBA" id="ARBA00009528"/>
    </source>
</evidence>
<reference evidence="7 8" key="1">
    <citation type="submission" date="2019-07" db="EMBL/GenBank/DDBJ databases">
        <title>Ln-dependent methylotrophs.</title>
        <authorList>
            <person name="Tani A."/>
        </authorList>
    </citation>
    <scope>NUCLEOTIDE SEQUENCE [LARGE SCALE GENOMIC DNA]</scope>
    <source>
        <strain evidence="7 8">SM12</strain>
    </source>
</reference>
<dbReference type="Pfam" id="PF21337">
    <property type="entry name" value="Peptidase_M17_N_1"/>
    <property type="match status" value="1"/>
</dbReference>
<keyword evidence="3" id="KW-0645">Protease</keyword>
<dbReference type="GO" id="GO:0070006">
    <property type="term" value="F:metalloaminopeptidase activity"/>
    <property type="evidence" value="ECO:0007669"/>
    <property type="project" value="InterPro"/>
</dbReference>
<dbReference type="RefSeq" id="WP_143127209.1">
    <property type="nucleotide sequence ID" value="NZ_VJMG01000070.1"/>
</dbReference>
<dbReference type="PRINTS" id="PR00481">
    <property type="entry name" value="LAMNOPPTDASE"/>
</dbReference>